<sequence>MSKKGENRELRDNKDAIKYLRKVTHKLIIDSKQYDQGDLDALFGDAALLRMLYYKSKKSHPLINKFNPTSLTMFSYFNLKHDLDYGPMEYARFKKHGNFIDTFLFHPAFSEERRELSFSEWWNKEYVFKLGNTKLTRQEVIRVEANQIGSAHFDDNVNKNYYDLLNGDTGYHFNLISGEEVIPINLQNAIIRAIIHETILSFKKASLIDESYHPNFDYNLTQQVNTVRKLKPMDKIKK</sequence>
<name>A0A256VK92_LIMRT</name>
<evidence type="ECO:0000313" key="1">
    <source>
        <dbReference type="EMBL" id="OYT03620.1"/>
    </source>
</evidence>
<reference evidence="2" key="1">
    <citation type="submission" date="2017-05" db="EMBL/GenBank/DDBJ databases">
        <authorList>
            <person name="Lin X.B."/>
            <person name="Stothard P."/>
            <person name="Tasseva G."/>
            <person name="Walter J."/>
        </authorList>
    </citation>
    <scope>NUCLEOTIDE SEQUENCE [LARGE SCALE GENOMIC DNA]</scope>
    <source>
        <strain evidence="2">103v</strain>
    </source>
</reference>
<evidence type="ECO:0000313" key="2">
    <source>
        <dbReference type="Proteomes" id="UP000216122"/>
    </source>
</evidence>
<dbReference type="EMBL" id="NGQC01000031">
    <property type="protein sequence ID" value="OYT03620.1"/>
    <property type="molecule type" value="Genomic_DNA"/>
</dbReference>
<dbReference type="AlphaFoldDB" id="A0A256VK92"/>
<proteinExistence type="predicted"/>
<protein>
    <submittedName>
        <fullName evidence="1">Uncharacterized protein</fullName>
    </submittedName>
</protein>
<dbReference type="Proteomes" id="UP000216122">
    <property type="component" value="Unassembled WGS sequence"/>
</dbReference>
<gene>
    <name evidence="1" type="ORF">CBG21_04945</name>
</gene>
<organism evidence="1 2">
    <name type="scientific">Limosilactobacillus reuteri</name>
    <name type="common">Lactobacillus reuteri</name>
    <dbReference type="NCBI Taxonomy" id="1598"/>
    <lineage>
        <taxon>Bacteria</taxon>
        <taxon>Bacillati</taxon>
        <taxon>Bacillota</taxon>
        <taxon>Bacilli</taxon>
        <taxon>Lactobacillales</taxon>
        <taxon>Lactobacillaceae</taxon>
        <taxon>Limosilactobacillus</taxon>
    </lineage>
</organism>
<dbReference type="RefSeq" id="WP_094504163.1">
    <property type="nucleotide sequence ID" value="NZ_NGPH01000030.1"/>
</dbReference>
<accession>A0A256VK92</accession>
<reference evidence="1 2" key="2">
    <citation type="submission" date="2017-09" db="EMBL/GenBank/DDBJ databases">
        <title>Tripartite evolution among Lactobacillus johnsonii, Lactobacillus taiwanensis, Lactobacillus reuteri and their rodent host.</title>
        <authorList>
            <person name="Wang T."/>
            <person name="Knowles S."/>
            <person name="Cheng C."/>
        </authorList>
    </citation>
    <scope>NUCLEOTIDE SEQUENCE [LARGE SCALE GENOMIC DNA]</scope>
    <source>
        <strain evidence="1 2">103v</strain>
    </source>
</reference>
<comment type="caution">
    <text evidence="1">The sequence shown here is derived from an EMBL/GenBank/DDBJ whole genome shotgun (WGS) entry which is preliminary data.</text>
</comment>